<comment type="subcellular location">
    <subcellularLocation>
        <location evidence="2">Membrane</location>
        <topology evidence="2">Multi-pass membrane protein</topology>
    </subcellularLocation>
</comment>
<dbReference type="PANTHER" id="PTHR45569:SF1">
    <property type="entry name" value="SENSOR PROTEIN KDPD"/>
    <property type="match status" value="1"/>
</dbReference>
<keyword evidence="12 13" id="KW-0472">Membrane</keyword>
<dbReference type="CDD" id="cd00075">
    <property type="entry name" value="HATPase"/>
    <property type="match status" value="1"/>
</dbReference>
<dbReference type="PROSITE" id="PS50109">
    <property type="entry name" value="HIS_KIN"/>
    <property type="match status" value="1"/>
</dbReference>
<protein>
    <recommendedName>
        <fullName evidence="3">histidine kinase</fullName>
        <ecNumber evidence="3">2.7.13.3</ecNumber>
    </recommendedName>
</protein>
<dbReference type="EMBL" id="CYXR01000030">
    <property type="protein sequence ID" value="CUN14706.1"/>
    <property type="molecule type" value="Genomic_DNA"/>
</dbReference>
<gene>
    <name evidence="15" type="primary">kdpD_2</name>
    <name evidence="15" type="ORF">ERS852574_02999</name>
</gene>
<dbReference type="PRINTS" id="PR00344">
    <property type="entry name" value="BCTRLSENSOR"/>
</dbReference>
<keyword evidence="5 15" id="KW-0808">Transferase</keyword>
<name>A0A173UK29_9FIRM</name>
<dbReference type="Proteomes" id="UP000095727">
    <property type="component" value="Unassembled WGS sequence"/>
</dbReference>
<evidence type="ECO:0000256" key="1">
    <source>
        <dbReference type="ARBA" id="ARBA00000085"/>
    </source>
</evidence>
<keyword evidence="9" id="KW-0067">ATP-binding</keyword>
<keyword evidence="10 13" id="KW-1133">Transmembrane helix</keyword>
<keyword evidence="11" id="KW-0902">Two-component regulatory system</keyword>
<dbReference type="Gene3D" id="1.10.287.130">
    <property type="match status" value="1"/>
</dbReference>
<proteinExistence type="predicted"/>
<dbReference type="InterPro" id="IPR025201">
    <property type="entry name" value="KdpD_TM"/>
</dbReference>
<evidence type="ECO:0000256" key="2">
    <source>
        <dbReference type="ARBA" id="ARBA00004141"/>
    </source>
</evidence>
<dbReference type="AlphaFoldDB" id="A0A173UK29"/>
<keyword evidence="8" id="KW-0418">Kinase</keyword>
<dbReference type="Pfam" id="PF00512">
    <property type="entry name" value="HisKA"/>
    <property type="match status" value="1"/>
</dbReference>
<organism evidence="15 16">
    <name type="scientific">Coprococcus comes</name>
    <dbReference type="NCBI Taxonomy" id="410072"/>
    <lineage>
        <taxon>Bacteria</taxon>
        <taxon>Bacillati</taxon>
        <taxon>Bacillota</taxon>
        <taxon>Clostridia</taxon>
        <taxon>Lachnospirales</taxon>
        <taxon>Lachnospiraceae</taxon>
        <taxon>Coprococcus</taxon>
    </lineage>
</organism>
<reference evidence="15 16" key="1">
    <citation type="submission" date="2015-09" db="EMBL/GenBank/DDBJ databases">
        <authorList>
            <consortium name="Pathogen Informatics"/>
        </authorList>
    </citation>
    <scope>NUCLEOTIDE SEQUENCE [LARGE SCALE GENOMIC DNA]</scope>
    <source>
        <strain evidence="15 16">2789STDY5834962</strain>
    </source>
</reference>
<evidence type="ECO:0000256" key="3">
    <source>
        <dbReference type="ARBA" id="ARBA00012438"/>
    </source>
</evidence>
<dbReference type="GO" id="GO:0005524">
    <property type="term" value="F:ATP binding"/>
    <property type="evidence" value="ECO:0007669"/>
    <property type="project" value="UniProtKB-KW"/>
</dbReference>
<keyword evidence="6 13" id="KW-0812">Transmembrane</keyword>
<keyword evidence="7" id="KW-0547">Nucleotide-binding</keyword>
<feature type="transmembrane region" description="Helical" evidence="13">
    <location>
        <begin position="95"/>
        <end position="113"/>
    </location>
</feature>
<dbReference type="Pfam" id="PF02518">
    <property type="entry name" value="HATPase_c"/>
    <property type="match status" value="1"/>
</dbReference>
<dbReference type="GO" id="GO:0005886">
    <property type="term" value="C:plasma membrane"/>
    <property type="evidence" value="ECO:0007669"/>
    <property type="project" value="TreeGrafter"/>
</dbReference>
<dbReference type="InterPro" id="IPR036097">
    <property type="entry name" value="HisK_dim/P_sf"/>
</dbReference>
<dbReference type="SMART" id="SM00387">
    <property type="entry name" value="HATPase_c"/>
    <property type="match status" value="1"/>
</dbReference>
<dbReference type="InterPro" id="IPR005467">
    <property type="entry name" value="His_kinase_dom"/>
</dbReference>
<evidence type="ECO:0000256" key="6">
    <source>
        <dbReference type="ARBA" id="ARBA00022692"/>
    </source>
</evidence>
<evidence type="ECO:0000256" key="4">
    <source>
        <dbReference type="ARBA" id="ARBA00022553"/>
    </source>
</evidence>
<evidence type="ECO:0000256" key="12">
    <source>
        <dbReference type="ARBA" id="ARBA00023136"/>
    </source>
</evidence>
<evidence type="ECO:0000256" key="7">
    <source>
        <dbReference type="ARBA" id="ARBA00022741"/>
    </source>
</evidence>
<dbReference type="FunFam" id="3.30.565.10:FF:000006">
    <property type="entry name" value="Sensor histidine kinase WalK"/>
    <property type="match status" value="1"/>
</dbReference>
<dbReference type="InterPro" id="IPR052023">
    <property type="entry name" value="Histidine_kinase_KdpD"/>
</dbReference>
<dbReference type="PANTHER" id="PTHR45569">
    <property type="entry name" value="SENSOR PROTEIN KDPD"/>
    <property type="match status" value="1"/>
</dbReference>
<dbReference type="InterPro" id="IPR003661">
    <property type="entry name" value="HisK_dim/P_dom"/>
</dbReference>
<sequence length="363" mass="41247">MMNDGGKKMTKKRVKYMVQSIAIMAVATFLSFFLQSYGIRKENILMIYIVGVLVITVTTTGYLYGMMASVCSVLLFNFFFTVPVHTFAMTDQNDVVRLVFFLITGFISASIMVRFHNQVRIAEETRAQMEREKLKSNMLRSISHDFRTPLTGIMGAAGLLKEADELDARVRKELAGEIQEQSVWLMRLMENILNMTKLESEEFEIRKNQEVVDDLIYEAVSHIIGLREKRRFEIKLPSELIVVNVDGKLMVQVLVNLLDNAMKHTGENGWICIEARYDAGKVWISVEDDGDGIQEDLKENIFDEFVTRSDEKGDRQRGIGLGLAICKAVVNAHGGNICAENRKEGGARFMFWLEARQVSTDGR</sequence>
<feature type="domain" description="Histidine kinase" evidence="14">
    <location>
        <begin position="141"/>
        <end position="357"/>
    </location>
</feature>
<dbReference type="InterPro" id="IPR004358">
    <property type="entry name" value="Sig_transdc_His_kin-like_C"/>
</dbReference>
<dbReference type="SUPFAM" id="SSF47384">
    <property type="entry name" value="Homodimeric domain of signal transducing histidine kinase"/>
    <property type="match status" value="1"/>
</dbReference>
<dbReference type="Gene3D" id="3.30.565.10">
    <property type="entry name" value="Histidine kinase-like ATPase, C-terminal domain"/>
    <property type="match status" value="1"/>
</dbReference>
<dbReference type="InterPro" id="IPR036890">
    <property type="entry name" value="HATPase_C_sf"/>
</dbReference>
<feature type="transmembrane region" description="Helical" evidence="13">
    <location>
        <begin position="21"/>
        <end position="39"/>
    </location>
</feature>
<evidence type="ECO:0000259" key="14">
    <source>
        <dbReference type="PROSITE" id="PS50109"/>
    </source>
</evidence>
<dbReference type="EC" id="2.7.13.3" evidence="3"/>
<dbReference type="SUPFAM" id="SSF55874">
    <property type="entry name" value="ATPase domain of HSP90 chaperone/DNA topoisomerase II/histidine kinase"/>
    <property type="match status" value="1"/>
</dbReference>
<dbReference type="Gene3D" id="1.20.120.620">
    <property type="entry name" value="Backbone structure of the membrane domain of e. Coli histidine kinase receptor kdpd"/>
    <property type="match status" value="1"/>
</dbReference>
<accession>A0A173UK29</accession>
<keyword evidence="4" id="KW-0597">Phosphoprotein</keyword>
<evidence type="ECO:0000256" key="10">
    <source>
        <dbReference type="ARBA" id="ARBA00022989"/>
    </source>
</evidence>
<evidence type="ECO:0000256" key="9">
    <source>
        <dbReference type="ARBA" id="ARBA00022840"/>
    </source>
</evidence>
<dbReference type="CDD" id="cd00082">
    <property type="entry name" value="HisKA"/>
    <property type="match status" value="1"/>
</dbReference>
<feature type="transmembrane region" description="Helical" evidence="13">
    <location>
        <begin position="45"/>
        <end position="64"/>
    </location>
</feature>
<evidence type="ECO:0000256" key="5">
    <source>
        <dbReference type="ARBA" id="ARBA00022679"/>
    </source>
</evidence>
<dbReference type="SMART" id="SM00388">
    <property type="entry name" value="HisKA"/>
    <property type="match status" value="1"/>
</dbReference>
<evidence type="ECO:0000313" key="16">
    <source>
        <dbReference type="Proteomes" id="UP000095727"/>
    </source>
</evidence>
<dbReference type="InterPro" id="IPR038318">
    <property type="entry name" value="KdpD_sf"/>
</dbReference>
<evidence type="ECO:0000256" key="11">
    <source>
        <dbReference type="ARBA" id="ARBA00023012"/>
    </source>
</evidence>
<feature type="transmembrane region" description="Helical" evidence="13">
    <location>
        <begin position="71"/>
        <end position="89"/>
    </location>
</feature>
<evidence type="ECO:0000256" key="8">
    <source>
        <dbReference type="ARBA" id="ARBA00022777"/>
    </source>
</evidence>
<dbReference type="InterPro" id="IPR003594">
    <property type="entry name" value="HATPase_dom"/>
</dbReference>
<evidence type="ECO:0000313" key="15">
    <source>
        <dbReference type="EMBL" id="CUN14706.1"/>
    </source>
</evidence>
<evidence type="ECO:0000256" key="13">
    <source>
        <dbReference type="SAM" id="Phobius"/>
    </source>
</evidence>
<dbReference type="Pfam" id="PF13493">
    <property type="entry name" value="DUF4118"/>
    <property type="match status" value="1"/>
</dbReference>
<dbReference type="GO" id="GO:0000155">
    <property type="term" value="F:phosphorelay sensor kinase activity"/>
    <property type="evidence" value="ECO:0007669"/>
    <property type="project" value="InterPro"/>
</dbReference>
<comment type="catalytic activity">
    <reaction evidence="1">
        <text>ATP + protein L-histidine = ADP + protein N-phospho-L-histidine.</text>
        <dbReference type="EC" id="2.7.13.3"/>
    </reaction>
</comment>